<evidence type="ECO:0000256" key="1">
    <source>
        <dbReference type="SAM" id="MobiDB-lite"/>
    </source>
</evidence>
<protein>
    <submittedName>
        <fullName evidence="2">Putative gp78-like protein</fullName>
    </submittedName>
</protein>
<evidence type="ECO:0000313" key="2">
    <source>
        <dbReference type="EMBL" id="AUQ43945.1"/>
    </source>
</evidence>
<feature type="region of interest" description="Disordered" evidence="1">
    <location>
        <begin position="734"/>
        <end position="759"/>
    </location>
</feature>
<dbReference type="EMBL" id="KY608910">
    <property type="protein sequence ID" value="AUQ43945.1"/>
    <property type="molecule type" value="Genomic_DNA"/>
</dbReference>
<keyword evidence="3" id="KW-1185">Reference proteome</keyword>
<organism evidence="2">
    <name type="scientific">Esparto virus</name>
    <dbReference type="NCBI Taxonomy" id="2072209"/>
    <lineage>
        <taxon>Viruses</taxon>
        <taxon>Viruses incertae sedis</taxon>
        <taxon>Naldaviricetes</taxon>
        <taxon>Lefavirales</taxon>
        <taxon>Nudiviridae</taxon>
        <taxon>Alphanudivirus</taxon>
        <taxon>Alphanudivirus tertidromelanogasteris</taxon>
    </lineage>
</organism>
<feature type="compositionally biased region" description="Basic residues" evidence="1">
    <location>
        <begin position="750"/>
        <end position="759"/>
    </location>
</feature>
<sequence>MDERTLDDTSDVIIGDYIEEFDNAILKMSDFDDAETVVVDNANTCNDETVLDLNMDGNDDNACDILTNNIESTSDDFVVTTTITSNSDIIEKPNTIKSLTNIENVDIFTNNENFNECIINNVDADNDSNTNDDDDDDYDDNVIITINPTISNIAPVMRVLPNAAILENTMSTNIEAMSNLSVENQTNMEIDNLNNVVNGNDLYAQSIAEDLAIQQELRSLVSNSIILSSTKCITVKYGNQIILIPSTTEISNRLRTYFWAYPKKYMKQSIPNGDEFNQMLRNGYQKSTIGTSVDLDEVTGNNVYTSYKYAVFSTKYKKNMITATVNASNVKNISTIPIAATAKNHNTNNDDTINNHTSSSMANRVMSSDDTINTIRSNYMKSFVPQSSTTTTTPPTQTSSPSIPPLSTNLLMHNNTNNKSNTQILNDGDTFKRSNIGIYQYCDFAAVIIENGQIIDYAIHGFASNISEMIYHHQPKYIYYNAQEGDALDIFMNYKHQPFYMACYGKLRPIRINRINDFFNPLVFCERNDLFCALCNCLRDVRGLFFKIPEQKFEISNTCNMNTPQMYKISTNYPKYTGNDDDNNEKSHSSPNLMNAFIYRNTKYQQSTTSTRIKPHHDDILRHRRNSSDADSELDRDYNPLTNTRIRLPRYDRSRYMAYDYKSLHYHERNQQISPQSYNYHHNQHRHHHQQQQLQQQQIQNEEHMNYYYHHHQPYNNNNNNLYNQRKNTNITNHHHHHHHQQQHEQTYQHHNHNHHHQQPKYFHELSEKYQNHRRRIHDNNNSRHIKRLVRPIIRSALQQPPYNRRCRLQYAPKKPGTFNGLKKY</sequence>
<evidence type="ECO:0000313" key="3">
    <source>
        <dbReference type="Proteomes" id="UP000290737"/>
    </source>
</evidence>
<dbReference type="GeneID" id="41701789"/>
<dbReference type="OrthoDB" id="14504at10239"/>
<proteinExistence type="predicted"/>
<dbReference type="KEGG" id="vg:41701789"/>
<accession>A0A2I7G2U9</accession>
<dbReference type="Proteomes" id="UP000290737">
    <property type="component" value="Genome"/>
</dbReference>
<name>A0A2I7G2U9_9VIRU</name>
<dbReference type="RefSeq" id="YP_009551757.1">
    <property type="nucleotide sequence ID" value="NC_040536.1"/>
</dbReference>
<reference evidence="2" key="1">
    <citation type="journal article" date="2021" name="Virus">
        <title>The discovery, distribution and diversity of DNA viruses associated with Drosophila melanogaster in Europe.</title>
        <authorList>
            <person name="Wallace M.A."/>
            <person name="Coffman K.A."/>
            <person name="Gilbert C."/>
            <person name="Ravindran S."/>
            <person name="Albery G.F."/>
            <person name="Abbott J."/>
            <person name="Argyridou E."/>
            <person name="Bellosta P."/>
            <person name="Betancourt A.J."/>
            <person name="Colinet H."/>
            <person name="Eric K."/>
            <person name="Glaser-Schmitt A."/>
            <person name="Grath S."/>
            <person name="Jelic M."/>
            <person name="Kankare M."/>
            <person name="Kozeretska I."/>
            <person name="Loeschcke V."/>
            <person name="Montchamp-Moreau C."/>
            <person name="Ometto L."/>
            <person name="Onder B.S."/>
            <person name="Orengo D.J."/>
            <person name="Parsch J."/>
            <person name="Pascual M."/>
            <person name="Patenkovic A."/>
            <person name="Puerma E."/>
            <person name="Ritchie M.G."/>
            <person name="Rota-Stabelli O."/>
            <person name="Schou M.F."/>
            <person name="Serga S.V."/>
            <person name="Stamenkovic-Radak M."/>
            <person name="Tanaskovic M."/>
            <person name="Veselinovic M.S."/>
            <person name="Vieira J."/>
            <person name="Vieira C.P."/>
            <person name="Kapun M."/>
            <person name="Flatt T."/>
            <person name="Gonzalez J."/>
            <person name="Staubach F."/>
            <person name="Obbard D.J."/>
        </authorList>
    </citation>
    <scope>NUCLEOTIDE SEQUENCE</scope>
    <source>
        <strain evidence="2">SRR3939042_Esparto_2012</strain>
    </source>
</reference>